<dbReference type="GO" id="GO:0005886">
    <property type="term" value="C:plasma membrane"/>
    <property type="evidence" value="ECO:0007669"/>
    <property type="project" value="UniProtKB-SubCell"/>
</dbReference>
<feature type="transmembrane region" description="Helical" evidence="1">
    <location>
        <begin position="96"/>
        <end position="119"/>
    </location>
</feature>
<gene>
    <name evidence="2" type="ORF">UFOPK3402_01316</name>
</gene>
<dbReference type="GO" id="GO:0140359">
    <property type="term" value="F:ABC-type transporter activity"/>
    <property type="evidence" value="ECO:0007669"/>
    <property type="project" value="InterPro"/>
</dbReference>
<organism evidence="2">
    <name type="scientific">freshwater metagenome</name>
    <dbReference type="NCBI Taxonomy" id="449393"/>
    <lineage>
        <taxon>unclassified sequences</taxon>
        <taxon>metagenomes</taxon>
        <taxon>ecological metagenomes</taxon>
    </lineage>
</organism>
<evidence type="ECO:0000313" key="2">
    <source>
        <dbReference type="EMBL" id="CAB4881075.1"/>
    </source>
</evidence>
<sequence>MSALYYARNTVIYLVLIGALMAIVVGVTSTMRDRKARTIDLVLSRPIGVPAYLLGKLAGIGAWLAMVLAAVAIISWTSISLITHGPLPLGDTARLLGFYVVAWVLLLAFVTLGMASGIYSSRETTALLVPISIWSIVAFVLPQIGTSANPVSLLNPVPSVAVPGGAFDTLNTVLRPLSVTEQFKTASGLILGDTQVTGSLPPSLFIIVLAFAVGAAALLATRRDRIRGALRD</sequence>
<dbReference type="EMBL" id="CAFBLS010000168">
    <property type="protein sequence ID" value="CAB4881075.1"/>
    <property type="molecule type" value="Genomic_DNA"/>
</dbReference>
<feature type="transmembrane region" description="Helical" evidence="1">
    <location>
        <begin position="52"/>
        <end position="76"/>
    </location>
</feature>
<feature type="transmembrane region" description="Helical" evidence="1">
    <location>
        <begin position="126"/>
        <end position="145"/>
    </location>
</feature>
<name>A0A6J7EIC4_9ZZZZ</name>
<proteinExistence type="predicted"/>
<accession>A0A6J7EIC4</accession>
<feature type="transmembrane region" description="Helical" evidence="1">
    <location>
        <begin position="12"/>
        <end position="31"/>
    </location>
</feature>
<keyword evidence="1" id="KW-1133">Transmembrane helix</keyword>
<dbReference type="AlphaFoldDB" id="A0A6J7EIC4"/>
<dbReference type="PANTHER" id="PTHR43471">
    <property type="entry name" value="ABC TRANSPORTER PERMEASE"/>
    <property type="match status" value="1"/>
</dbReference>
<keyword evidence="1" id="KW-0472">Membrane</keyword>
<keyword evidence="1" id="KW-0812">Transmembrane</keyword>
<reference evidence="2" key="1">
    <citation type="submission" date="2020-05" db="EMBL/GenBank/DDBJ databases">
        <authorList>
            <person name="Chiriac C."/>
            <person name="Salcher M."/>
            <person name="Ghai R."/>
            <person name="Kavagutti S V."/>
        </authorList>
    </citation>
    <scope>NUCLEOTIDE SEQUENCE</scope>
</reference>
<dbReference type="Pfam" id="PF12679">
    <property type="entry name" value="ABC2_membrane_2"/>
    <property type="match status" value="1"/>
</dbReference>
<evidence type="ECO:0000256" key="1">
    <source>
        <dbReference type="SAM" id="Phobius"/>
    </source>
</evidence>
<feature type="transmembrane region" description="Helical" evidence="1">
    <location>
        <begin position="203"/>
        <end position="221"/>
    </location>
</feature>
<protein>
    <submittedName>
        <fullName evidence="2">Unannotated protein</fullName>
    </submittedName>
</protein>